<keyword evidence="2" id="KW-1185">Reference proteome</keyword>
<dbReference type="KEGG" id="bgm:CAL15_10700"/>
<proteinExistence type="predicted"/>
<dbReference type="Proteomes" id="UP000194161">
    <property type="component" value="Chromosome"/>
</dbReference>
<dbReference type="AlphaFoldDB" id="A0A1W6ZD97"/>
<evidence type="ECO:0000313" key="1">
    <source>
        <dbReference type="EMBL" id="ARP94814.1"/>
    </source>
</evidence>
<accession>A0A1W6ZD97</accession>
<reference evidence="1 2" key="1">
    <citation type="submission" date="2017-05" db="EMBL/GenBank/DDBJ databases">
        <title>Complete and WGS of Bordetella genogroups.</title>
        <authorList>
            <person name="Spilker T."/>
            <person name="LiPuma J."/>
        </authorList>
    </citation>
    <scope>NUCLEOTIDE SEQUENCE [LARGE SCALE GENOMIC DNA]</scope>
    <source>
        <strain evidence="1 2">AU7206</strain>
    </source>
</reference>
<dbReference type="STRING" id="463040.CAL15_10700"/>
<dbReference type="RefSeq" id="WP_086078579.1">
    <property type="nucleotide sequence ID" value="NZ_CP021111.1"/>
</dbReference>
<dbReference type="OrthoDB" id="8639138at2"/>
<gene>
    <name evidence="1" type="ORF">CAL15_10700</name>
</gene>
<protein>
    <submittedName>
        <fullName evidence="1">Uncharacterized protein</fullName>
    </submittedName>
</protein>
<dbReference type="EMBL" id="CP021111">
    <property type="protein sequence ID" value="ARP94814.1"/>
    <property type="molecule type" value="Genomic_DNA"/>
</dbReference>
<organism evidence="1 2">
    <name type="scientific">Bordetella genomosp. 13</name>
    <dbReference type="NCBI Taxonomy" id="463040"/>
    <lineage>
        <taxon>Bacteria</taxon>
        <taxon>Pseudomonadati</taxon>
        <taxon>Pseudomonadota</taxon>
        <taxon>Betaproteobacteria</taxon>
        <taxon>Burkholderiales</taxon>
        <taxon>Alcaligenaceae</taxon>
        <taxon>Bordetella</taxon>
    </lineage>
</organism>
<name>A0A1W6ZD97_9BORD</name>
<sequence>MSSFPETQGMTDPRYVAGLQFRVLALIFPVLRHEVIRPISNASLAAAMLHHAPERPATEVDGDHRQDDLITDLEGMLAESTSEVRRLSDWLEDTGGTMLLSDVLAQCRKLVFTQLLRSGKQIHLPERCPKAVLPEFSARYVLLAWLLCLLDGMPDGAELRIDAVGEHELRAYPGAVQPAGAAGGPSSGITADECIALAQVHGWRARRDDAAWILQLPSSDGARV</sequence>
<evidence type="ECO:0000313" key="2">
    <source>
        <dbReference type="Proteomes" id="UP000194161"/>
    </source>
</evidence>